<dbReference type="SUPFAM" id="SSF58014">
    <property type="entry name" value="Coiled-coil domain of nucleotide exchange factor GrpE"/>
    <property type="match status" value="1"/>
</dbReference>
<dbReference type="Gene3D" id="3.90.20.20">
    <property type="match status" value="1"/>
</dbReference>
<dbReference type="GO" id="GO:0051082">
    <property type="term" value="F:unfolded protein binding"/>
    <property type="evidence" value="ECO:0007669"/>
    <property type="project" value="TreeGrafter"/>
</dbReference>
<comment type="similarity">
    <text evidence="2 10 12">Belongs to the GrpE family.</text>
</comment>
<comment type="subunit">
    <text evidence="3 10">Homodimer.</text>
</comment>
<dbReference type="GO" id="GO:0006457">
    <property type="term" value="P:protein folding"/>
    <property type="evidence" value="ECO:0007669"/>
    <property type="project" value="InterPro"/>
</dbReference>
<evidence type="ECO:0000256" key="13">
    <source>
        <dbReference type="SAM" id="MobiDB-lite"/>
    </source>
</evidence>
<evidence type="ECO:0000256" key="3">
    <source>
        <dbReference type="ARBA" id="ARBA00011738"/>
    </source>
</evidence>
<evidence type="ECO:0000256" key="4">
    <source>
        <dbReference type="ARBA" id="ARBA00022490"/>
    </source>
</evidence>
<feature type="region of interest" description="Disordered" evidence="13">
    <location>
        <begin position="1"/>
        <end position="24"/>
    </location>
</feature>
<dbReference type="AlphaFoldDB" id="A0A1T5LUG3"/>
<keyword evidence="15" id="KW-1185">Reference proteome</keyword>
<dbReference type="PROSITE" id="PS01071">
    <property type="entry name" value="GRPE"/>
    <property type="match status" value="1"/>
</dbReference>
<evidence type="ECO:0000256" key="1">
    <source>
        <dbReference type="ARBA" id="ARBA00004496"/>
    </source>
</evidence>
<evidence type="ECO:0000256" key="6">
    <source>
        <dbReference type="ARBA" id="ARBA00023186"/>
    </source>
</evidence>
<dbReference type="EMBL" id="FUZT01000008">
    <property type="protein sequence ID" value="SKC79667.1"/>
    <property type="molecule type" value="Genomic_DNA"/>
</dbReference>
<evidence type="ECO:0000256" key="11">
    <source>
        <dbReference type="RuleBase" id="RU000639"/>
    </source>
</evidence>
<accession>A0A1T5LUG3</accession>
<dbReference type="PRINTS" id="PR00773">
    <property type="entry name" value="GRPEPROTEIN"/>
</dbReference>
<evidence type="ECO:0000256" key="2">
    <source>
        <dbReference type="ARBA" id="ARBA00009054"/>
    </source>
</evidence>
<evidence type="ECO:0000256" key="9">
    <source>
        <dbReference type="ARBA" id="ARBA00076414"/>
    </source>
</evidence>
<comment type="subcellular location">
    <subcellularLocation>
        <location evidence="1 10">Cytoplasm</location>
    </subcellularLocation>
</comment>
<dbReference type="FunFam" id="2.30.22.10:FF:000001">
    <property type="entry name" value="Protein GrpE"/>
    <property type="match status" value="1"/>
</dbReference>
<dbReference type="RefSeq" id="WP_244282125.1">
    <property type="nucleotide sequence ID" value="NZ_FUZT01000008.1"/>
</dbReference>
<dbReference type="InterPro" id="IPR000740">
    <property type="entry name" value="GrpE"/>
</dbReference>
<organism evidence="14 15">
    <name type="scientific">Maledivibacter halophilus</name>
    <dbReference type="NCBI Taxonomy" id="36842"/>
    <lineage>
        <taxon>Bacteria</taxon>
        <taxon>Bacillati</taxon>
        <taxon>Bacillota</taxon>
        <taxon>Clostridia</taxon>
        <taxon>Peptostreptococcales</taxon>
        <taxon>Caminicellaceae</taxon>
        <taxon>Maledivibacter</taxon>
    </lineage>
</organism>
<dbReference type="InterPro" id="IPR013805">
    <property type="entry name" value="GrpE_CC"/>
</dbReference>
<dbReference type="GO" id="GO:0005737">
    <property type="term" value="C:cytoplasm"/>
    <property type="evidence" value="ECO:0007669"/>
    <property type="project" value="UniProtKB-SubCell"/>
</dbReference>
<dbReference type="GO" id="GO:0051087">
    <property type="term" value="F:protein-folding chaperone binding"/>
    <property type="evidence" value="ECO:0007669"/>
    <property type="project" value="InterPro"/>
</dbReference>
<comment type="function">
    <text evidence="7 10 11">Participates actively in the response to hyperosmotic and heat shock by preventing the aggregation of stress-denatured proteins, in association with DnaK and GrpE. It is the nucleotide exchange factor for DnaK and may function as a thermosensor. Unfolded proteins bind initially to DnaJ; upon interaction with the DnaJ-bound protein, DnaK hydrolyzes its bound ATP, resulting in the formation of a stable complex. GrpE releases ADP from DnaK; ATP binding to DnaK triggers the release of the substrate protein, thus completing the reaction cycle. Several rounds of ATP-dependent interactions between DnaJ, DnaK and GrpE are required for fully efficient folding.</text>
</comment>
<feature type="compositionally biased region" description="Basic and acidic residues" evidence="13">
    <location>
        <begin position="1"/>
        <end position="22"/>
    </location>
</feature>
<evidence type="ECO:0000256" key="7">
    <source>
        <dbReference type="ARBA" id="ARBA00053401"/>
    </source>
</evidence>
<dbReference type="Proteomes" id="UP000190285">
    <property type="component" value="Unassembled WGS sequence"/>
</dbReference>
<dbReference type="Pfam" id="PF01025">
    <property type="entry name" value="GrpE"/>
    <property type="match status" value="1"/>
</dbReference>
<evidence type="ECO:0000313" key="14">
    <source>
        <dbReference type="EMBL" id="SKC79667.1"/>
    </source>
</evidence>
<evidence type="ECO:0000313" key="15">
    <source>
        <dbReference type="Proteomes" id="UP000190285"/>
    </source>
</evidence>
<dbReference type="GO" id="GO:0000774">
    <property type="term" value="F:adenyl-nucleotide exchange factor activity"/>
    <property type="evidence" value="ECO:0007669"/>
    <property type="project" value="InterPro"/>
</dbReference>
<gene>
    <name evidence="10" type="primary">grpE</name>
    <name evidence="14" type="ORF">SAMN02194393_03341</name>
</gene>
<dbReference type="PANTHER" id="PTHR21237:SF23">
    <property type="entry name" value="GRPE PROTEIN HOMOLOG, MITOCHONDRIAL"/>
    <property type="match status" value="1"/>
</dbReference>
<keyword evidence="4 10" id="KW-0963">Cytoplasm</keyword>
<sequence>MENTIKEKGMETKEEKDEKKMNQDINSNLDATKEEMENQEEIQGNQCENKDFEAVKAELEDYKNRYMRLSADFQNFKRRFEKEKNDIYKFGCEKIVLDLLPVIDNFERAIESGEENNESDGMLDGIKMILKQLMDVLNKHGVEEIEALEKEFDPNFHHAVMQEECEGIDDNIVTKVLQKGYMLNSKVVRPSMVIVSK</sequence>
<dbReference type="Gene3D" id="2.30.22.10">
    <property type="entry name" value="Head domain of nucleotide exchange factor GrpE"/>
    <property type="match status" value="1"/>
</dbReference>
<evidence type="ECO:0000256" key="10">
    <source>
        <dbReference type="HAMAP-Rule" id="MF_01151"/>
    </source>
</evidence>
<evidence type="ECO:0000256" key="8">
    <source>
        <dbReference type="ARBA" id="ARBA00072274"/>
    </source>
</evidence>
<dbReference type="HAMAP" id="MF_01151">
    <property type="entry name" value="GrpE"/>
    <property type="match status" value="1"/>
</dbReference>
<dbReference type="InterPro" id="IPR009012">
    <property type="entry name" value="GrpE_head"/>
</dbReference>
<dbReference type="GO" id="GO:0042803">
    <property type="term" value="F:protein homodimerization activity"/>
    <property type="evidence" value="ECO:0007669"/>
    <property type="project" value="InterPro"/>
</dbReference>
<protein>
    <recommendedName>
        <fullName evidence="8 10">Protein GrpE</fullName>
    </recommendedName>
    <alternativeName>
        <fullName evidence="9 10">HSP-70 cofactor</fullName>
    </alternativeName>
</protein>
<dbReference type="PANTHER" id="PTHR21237">
    <property type="entry name" value="GRPE PROTEIN"/>
    <property type="match status" value="1"/>
</dbReference>
<name>A0A1T5LUG3_9FIRM</name>
<dbReference type="CDD" id="cd00446">
    <property type="entry name" value="GrpE"/>
    <property type="match status" value="1"/>
</dbReference>
<proteinExistence type="inferred from homology"/>
<dbReference type="SUPFAM" id="SSF51064">
    <property type="entry name" value="Head domain of nucleotide exchange factor GrpE"/>
    <property type="match status" value="1"/>
</dbReference>
<dbReference type="NCBIfam" id="NF010738">
    <property type="entry name" value="PRK14140.1"/>
    <property type="match status" value="1"/>
</dbReference>
<evidence type="ECO:0000256" key="12">
    <source>
        <dbReference type="RuleBase" id="RU004478"/>
    </source>
</evidence>
<reference evidence="14 15" key="1">
    <citation type="submission" date="2017-02" db="EMBL/GenBank/DDBJ databases">
        <authorList>
            <person name="Peterson S.W."/>
        </authorList>
    </citation>
    <scope>NUCLEOTIDE SEQUENCE [LARGE SCALE GENOMIC DNA]</scope>
    <source>
        <strain evidence="14 15">M1</strain>
    </source>
</reference>
<keyword evidence="6 10" id="KW-0143">Chaperone</keyword>
<evidence type="ECO:0000256" key="5">
    <source>
        <dbReference type="ARBA" id="ARBA00023016"/>
    </source>
</evidence>
<dbReference type="STRING" id="36842.SAMN02194393_03341"/>
<keyword evidence="5 10" id="KW-0346">Stress response</keyword>